<sequence>MRPFAIRAFDDVERVLNHVEVSQTKEIHLQQAKLLYRFHRELRDDLVYAIAILVGRIGVSELNGNDLGQWSVGDYNGGGVDRRVPYDSLKAARDVNDLRGSRVVVTSLAQRLAFLHAVVEAWRAALDWIGDQLREPVAGSVIVAENSRCVASCLPREHAAEGDDLRDRFAAVLLGDVLDHALAATHREIDVNIRHRHALGV</sequence>
<gene>
    <name evidence="1" type="ORF">UFOPK3522_01080</name>
</gene>
<dbReference type="EMBL" id="CAESAO010000096">
    <property type="protein sequence ID" value="CAB4345305.1"/>
    <property type="molecule type" value="Genomic_DNA"/>
</dbReference>
<name>A0A6J5ZTB9_9ZZZZ</name>
<protein>
    <submittedName>
        <fullName evidence="1">Unannotated protein</fullName>
    </submittedName>
</protein>
<reference evidence="1" key="1">
    <citation type="submission" date="2020-05" db="EMBL/GenBank/DDBJ databases">
        <authorList>
            <person name="Chiriac C."/>
            <person name="Salcher M."/>
            <person name="Ghai R."/>
            <person name="Kavagutti S V."/>
        </authorList>
    </citation>
    <scope>NUCLEOTIDE SEQUENCE</scope>
</reference>
<accession>A0A6J5ZTB9</accession>
<organism evidence="1">
    <name type="scientific">freshwater metagenome</name>
    <dbReference type="NCBI Taxonomy" id="449393"/>
    <lineage>
        <taxon>unclassified sequences</taxon>
        <taxon>metagenomes</taxon>
        <taxon>ecological metagenomes</taxon>
    </lineage>
</organism>
<proteinExistence type="predicted"/>
<dbReference type="AlphaFoldDB" id="A0A6J5ZTB9"/>
<evidence type="ECO:0000313" key="1">
    <source>
        <dbReference type="EMBL" id="CAB4345305.1"/>
    </source>
</evidence>